<dbReference type="InterPro" id="IPR001611">
    <property type="entry name" value="Leu-rich_rpt"/>
</dbReference>
<evidence type="ECO:0000256" key="2">
    <source>
        <dbReference type="ARBA" id="ARBA00022737"/>
    </source>
</evidence>
<feature type="compositionally biased region" description="Basic and acidic residues" evidence="3">
    <location>
        <begin position="562"/>
        <end position="596"/>
    </location>
</feature>
<protein>
    <submittedName>
        <fullName evidence="4">Uncharacterized protein</fullName>
    </submittedName>
</protein>
<evidence type="ECO:0000256" key="3">
    <source>
        <dbReference type="SAM" id="MobiDB-lite"/>
    </source>
</evidence>
<sequence length="609" mass="67927">MPPRPPTSRSGRGSGSGRTGKRGPAPKPSSNRGSVNNLTQRDIETVLEVFKEMGGNEVALRAGSGQDYSRWEGLGLTDETPPYKRVNIIKWCSIELDGNLPAKFRDLSSLQVLHLYDNNLKGKIPWSWVVLTNLTTLAIDNNLLYGALPREIGNLTKLRQLFCQNNGISGPLPESLYKCTELRVINLSNNNIEGTLSSDVKNFEHLEKLNLSSNKFSGEIPLELGLLEELRVLELQDNCFNNNMATINSLVTSSGVVTLLADSGGGVDSDSDSSWKKATTRTSLISRGLAASRLHRTRAHLSAISELESLQTSLLTLLTNAIPNQQKINLLHLQIKDLASLRLWHLRRSYTPISLYYSTLSPSKYNLLKSIKNLNALQELSQPSYNHSETLITKSHHVSRFLTHRLNSEIIQPLNTLPSTAPFSIIFKTLNLSSEIIPHSYTSTHDPSFPFKNLVTLSKTSSTNPLSTLIFVLSLSDPSILTLLTVYILENFTVLKLTNTFKLIHHHDMPGIYMYISVDGFIVKFVMGLRRMVKLGEEVERWRRVEEGGAEEGCRVFWEGGGEREMEGGKGSKIKEEERKGGQKIIKEEEKQKDDEGGGLITNPYAEIF</sequence>
<feature type="region of interest" description="Disordered" evidence="3">
    <location>
        <begin position="562"/>
        <end position="603"/>
    </location>
</feature>
<gene>
    <name evidence="4" type="ORF">TrST_g242</name>
</gene>
<dbReference type="SUPFAM" id="SSF52058">
    <property type="entry name" value="L domain-like"/>
    <property type="match status" value="1"/>
</dbReference>
<evidence type="ECO:0000313" key="5">
    <source>
        <dbReference type="Proteomes" id="UP001165085"/>
    </source>
</evidence>
<name>A0A9W7BA26_9STRA</name>
<dbReference type="Proteomes" id="UP001165085">
    <property type="component" value="Unassembled WGS sequence"/>
</dbReference>
<dbReference type="AlphaFoldDB" id="A0A9W7BA26"/>
<evidence type="ECO:0000313" key="4">
    <source>
        <dbReference type="EMBL" id="GMH84826.1"/>
    </source>
</evidence>
<dbReference type="InterPro" id="IPR032675">
    <property type="entry name" value="LRR_dom_sf"/>
</dbReference>
<feature type="compositionally biased region" description="Polar residues" evidence="3">
    <location>
        <begin position="28"/>
        <end position="38"/>
    </location>
</feature>
<dbReference type="PANTHER" id="PTHR47988">
    <property type="entry name" value="SOMATIC EMBRYOGENESIS RECEPTOR KINASE 1"/>
    <property type="match status" value="1"/>
</dbReference>
<keyword evidence="5" id="KW-1185">Reference proteome</keyword>
<dbReference type="Gene3D" id="3.80.10.10">
    <property type="entry name" value="Ribonuclease Inhibitor"/>
    <property type="match status" value="1"/>
</dbReference>
<keyword evidence="2" id="KW-0677">Repeat</keyword>
<feature type="region of interest" description="Disordered" evidence="3">
    <location>
        <begin position="1"/>
        <end position="38"/>
    </location>
</feature>
<dbReference type="OrthoDB" id="46789at2759"/>
<reference evidence="5" key="1">
    <citation type="journal article" date="2023" name="Commun. Biol.">
        <title>Genome analysis of Parmales, the sister group of diatoms, reveals the evolutionary specialization of diatoms from phago-mixotrophs to photoautotrophs.</title>
        <authorList>
            <person name="Ban H."/>
            <person name="Sato S."/>
            <person name="Yoshikawa S."/>
            <person name="Yamada K."/>
            <person name="Nakamura Y."/>
            <person name="Ichinomiya M."/>
            <person name="Sato N."/>
            <person name="Blanc-Mathieu R."/>
            <person name="Endo H."/>
            <person name="Kuwata A."/>
            <person name="Ogata H."/>
        </authorList>
    </citation>
    <scope>NUCLEOTIDE SEQUENCE [LARGE SCALE GENOMIC DNA]</scope>
    <source>
        <strain evidence="5">NIES 3701</strain>
    </source>
</reference>
<dbReference type="Pfam" id="PF00560">
    <property type="entry name" value="LRR_1"/>
    <property type="match status" value="4"/>
</dbReference>
<evidence type="ECO:0000256" key="1">
    <source>
        <dbReference type="ARBA" id="ARBA00022729"/>
    </source>
</evidence>
<dbReference type="EMBL" id="BRXY01000297">
    <property type="protein sequence ID" value="GMH84826.1"/>
    <property type="molecule type" value="Genomic_DNA"/>
</dbReference>
<proteinExistence type="predicted"/>
<keyword evidence="1" id="KW-0732">Signal</keyword>
<accession>A0A9W7BA26</accession>
<organism evidence="4 5">
    <name type="scientific">Triparma strigata</name>
    <dbReference type="NCBI Taxonomy" id="1606541"/>
    <lineage>
        <taxon>Eukaryota</taxon>
        <taxon>Sar</taxon>
        <taxon>Stramenopiles</taxon>
        <taxon>Ochrophyta</taxon>
        <taxon>Bolidophyceae</taxon>
        <taxon>Parmales</taxon>
        <taxon>Triparmaceae</taxon>
        <taxon>Triparma</taxon>
    </lineage>
</organism>
<dbReference type="FunFam" id="3.80.10.10:FF:000383">
    <property type="entry name" value="Leucine-rich repeat receptor protein kinase EMS1"/>
    <property type="match status" value="1"/>
</dbReference>
<comment type="caution">
    <text evidence="4">The sequence shown here is derived from an EMBL/GenBank/DDBJ whole genome shotgun (WGS) entry which is preliminary data.</text>
</comment>